<dbReference type="HOGENOM" id="CLU_2156489_0_0_11"/>
<keyword evidence="3" id="KW-1185">Reference proteome</keyword>
<dbReference type="STRING" id="266117.Rxyl_1782"/>
<evidence type="ECO:0000256" key="1">
    <source>
        <dbReference type="SAM" id="MobiDB-lite"/>
    </source>
</evidence>
<evidence type="ECO:0000313" key="2">
    <source>
        <dbReference type="EMBL" id="ABG04741.1"/>
    </source>
</evidence>
<proteinExistence type="predicted"/>
<name>Q1AV37_RUBXD</name>
<dbReference type="RefSeq" id="WP_011564758.1">
    <property type="nucleotide sequence ID" value="NC_008148.1"/>
</dbReference>
<dbReference type="KEGG" id="rxy:Rxyl_1782"/>
<accession>Q1AV37</accession>
<sequence length="111" mass="12525">MSGFKTMSAVVDGERYRTALARLLASDAAGGVYLFRAHNSGYFVQRHGERDELEVLTPAEARALYERLPEKHQPPANAFPRELGGVGLDTETPYDDEEERERLRRYRGGDP</sequence>
<dbReference type="AlphaFoldDB" id="Q1AV37"/>
<protein>
    <submittedName>
        <fullName evidence="2">Uncharacterized protein</fullName>
    </submittedName>
</protein>
<gene>
    <name evidence="2" type="ordered locus">Rxyl_1782</name>
</gene>
<dbReference type="EMBL" id="CP000386">
    <property type="protein sequence ID" value="ABG04741.1"/>
    <property type="molecule type" value="Genomic_DNA"/>
</dbReference>
<organism evidence="2 3">
    <name type="scientific">Rubrobacter xylanophilus (strain DSM 9941 / JCM 11954 / NBRC 16129 / PRD-1)</name>
    <dbReference type="NCBI Taxonomy" id="266117"/>
    <lineage>
        <taxon>Bacteria</taxon>
        <taxon>Bacillati</taxon>
        <taxon>Actinomycetota</taxon>
        <taxon>Rubrobacteria</taxon>
        <taxon>Rubrobacterales</taxon>
        <taxon>Rubrobacteraceae</taxon>
        <taxon>Rubrobacter</taxon>
    </lineage>
</organism>
<dbReference type="Proteomes" id="UP000006637">
    <property type="component" value="Chromosome"/>
</dbReference>
<evidence type="ECO:0000313" key="3">
    <source>
        <dbReference type="Proteomes" id="UP000006637"/>
    </source>
</evidence>
<feature type="region of interest" description="Disordered" evidence="1">
    <location>
        <begin position="69"/>
        <end position="111"/>
    </location>
</feature>
<reference evidence="2 3" key="1">
    <citation type="submission" date="2006-06" db="EMBL/GenBank/DDBJ databases">
        <title>Complete sequence of Rubrobacter xylanophilus DSM 9941.</title>
        <authorList>
            <consortium name="US DOE Joint Genome Institute"/>
            <person name="Copeland A."/>
            <person name="Lucas S."/>
            <person name="Lapidus A."/>
            <person name="Barry K."/>
            <person name="Detter J.C."/>
            <person name="Glavina del Rio T."/>
            <person name="Hammon N."/>
            <person name="Israni S."/>
            <person name="Dalin E."/>
            <person name="Tice H."/>
            <person name="Pitluck S."/>
            <person name="Munk A.C."/>
            <person name="Brettin T."/>
            <person name="Bruce D."/>
            <person name="Han C."/>
            <person name="Tapia R."/>
            <person name="Gilna P."/>
            <person name="Schmutz J."/>
            <person name="Larimer F."/>
            <person name="Land M."/>
            <person name="Hauser L."/>
            <person name="Kyrpides N."/>
            <person name="Lykidis A."/>
            <person name="da Costa M.S."/>
            <person name="Rainey F.A."/>
            <person name="Empadinhas N."/>
            <person name="Jolivet E."/>
            <person name="Battista J.R."/>
            <person name="Richardson P."/>
        </authorList>
    </citation>
    <scope>NUCLEOTIDE SEQUENCE [LARGE SCALE GENOMIC DNA]</scope>
    <source>
        <strain evidence="3">DSM 9941 / JCM 11954 / NBRC 16129 / PRD-1</strain>
    </source>
</reference>